<reference evidence="3" key="1">
    <citation type="submission" date="2016-10" db="EMBL/GenBank/DDBJ databases">
        <authorList>
            <person name="Varghese N."/>
            <person name="Submissions S."/>
        </authorList>
    </citation>
    <scope>NUCLEOTIDE SEQUENCE [LARGE SCALE GENOMIC DNA]</scope>
    <source>
        <strain evidence="3">CGMCC 4.6856</strain>
    </source>
</reference>
<name>A0A1H9GC01_9ACTN</name>
<evidence type="ECO:0000313" key="3">
    <source>
        <dbReference type="Proteomes" id="UP000198504"/>
    </source>
</evidence>
<keyword evidence="1" id="KW-1133">Transmembrane helix</keyword>
<keyword evidence="1" id="KW-0812">Transmembrane</keyword>
<keyword evidence="3" id="KW-1185">Reference proteome</keyword>
<organism evidence="2 3">
    <name type="scientific">Microlunatus flavus</name>
    <dbReference type="NCBI Taxonomy" id="1036181"/>
    <lineage>
        <taxon>Bacteria</taxon>
        <taxon>Bacillati</taxon>
        <taxon>Actinomycetota</taxon>
        <taxon>Actinomycetes</taxon>
        <taxon>Propionibacteriales</taxon>
        <taxon>Propionibacteriaceae</taxon>
        <taxon>Microlunatus</taxon>
    </lineage>
</organism>
<evidence type="ECO:0000313" key="2">
    <source>
        <dbReference type="EMBL" id="SEQ47616.1"/>
    </source>
</evidence>
<keyword evidence="1" id="KW-0472">Membrane</keyword>
<dbReference type="RefSeq" id="WP_091179511.1">
    <property type="nucleotide sequence ID" value="NZ_FOFA01000003.1"/>
</dbReference>
<sequence>MWLRPTWSVEPGPGRRLLLGWVGPAWAAAIALVEVVDPEGPSQVLALVLTVPGLLSPLAVLLTRGSRGLSFVLAGAGLADARGEA</sequence>
<dbReference type="STRING" id="1036181.SAMN05421756_103576"/>
<dbReference type="AlphaFoldDB" id="A0A1H9GC01"/>
<dbReference type="EMBL" id="FOFA01000003">
    <property type="protein sequence ID" value="SEQ47616.1"/>
    <property type="molecule type" value="Genomic_DNA"/>
</dbReference>
<dbReference type="Proteomes" id="UP000198504">
    <property type="component" value="Unassembled WGS sequence"/>
</dbReference>
<protein>
    <submittedName>
        <fullName evidence="2">Uncharacterized protein</fullName>
    </submittedName>
</protein>
<gene>
    <name evidence="2" type="ORF">SAMN05421756_103576</name>
</gene>
<feature type="transmembrane region" description="Helical" evidence="1">
    <location>
        <begin position="43"/>
        <end position="62"/>
    </location>
</feature>
<accession>A0A1H9GC01</accession>
<proteinExistence type="predicted"/>
<evidence type="ECO:0000256" key="1">
    <source>
        <dbReference type="SAM" id="Phobius"/>
    </source>
</evidence>